<accession>A0A1M5TVI8</accession>
<dbReference type="PANTHER" id="PTHR33937">
    <property type="entry name" value="IRON-MOLYBDENUM PROTEIN-RELATED-RELATED"/>
    <property type="match status" value="1"/>
</dbReference>
<evidence type="ECO:0000259" key="1">
    <source>
        <dbReference type="Pfam" id="PF02579"/>
    </source>
</evidence>
<dbReference type="OrthoDB" id="280278at2"/>
<dbReference type="STRING" id="1123282.SAMN02745823_00242"/>
<reference evidence="2 3" key="1">
    <citation type="submission" date="2016-11" db="EMBL/GenBank/DDBJ databases">
        <authorList>
            <person name="Jaros S."/>
            <person name="Januszkiewicz K."/>
            <person name="Wedrychowicz H."/>
        </authorList>
    </citation>
    <scope>NUCLEOTIDE SEQUENCE [LARGE SCALE GENOMIC DNA]</scope>
    <source>
        <strain evidence="2 3">DSM 10068</strain>
    </source>
</reference>
<dbReference type="Pfam" id="PF02579">
    <property type="entry name" value="Nitro_FeMo-Co"/>
    <property type="match status" value="1"/>
</dbReference>
<feature type="domain" description="Dinitrogenase iron-molybdenum cofactor biosynthesis" evidence="1">
    <location>
        <begin position="14"/>
        <end position="108"/>
    </location>
</feature>
<name>A0A1M5TVI8_9FIRM</name>
<dbReference type="InterPro" id="IPR036105">
    <property type="entry name" value="DiNase_FeMo-co_biosyn_sf"/>
</dbReference>
<dbReference type="InterPro" id="IPR051840">
    <property type="entry name" value="NifX/NifY_domain"/>
</dbReference>
<dbReference type="AlphaFoldDB" id="A0A1M5TVI8"/>
<dbReference type="PANTHER" id="PTHR33937:SF2">
    <property type="entry name" value="DINITROGENASE IRON-MOLYBDENUM COFACTOR BIOSYNTHESIS DOMAIN-CONTAINING PROTEIN"/>
    <property type="match status" value="1"/>
</dbReference>
<dbReference type="RefSeq" id="WP_073075812.1">
    <property type="nucleotide sequence ID" value="NZ_FQXV01000001.1"/>
</dbReference>
<evidence type="ECO:0000313" key="2">
    <source>
        <dbReference type="EMBL" id="SHH54606.1"/>
    </source>
</evidence>
<dbReference type="SUPFAM" id="SSF53146">
    <property type="entry name" value="Nitrogenase accessory factor-like"/>
    <property type="match status" value="1"/>
</dbReference>
<proteinExistence type="predicted"/>
<dbReference type="Proteomes" id="UP000183995">
    <property type="component" value="Unassembled WGS sequence"/>
</dbReference>
<evidence type="ECO:0000313" key="3">
    <source>
        <dbReference type="Proteomes" id="UP000183995"/>
    </source>
</evidence>
<gene>
    <name evidence="2" type="ORF">SAMN02745823_00242</name>
</gene>
<organism evidence="2 3">
    <name type="scientific">Sporobacter termitidis DSM 10068</name>
    <dbReference type="NCBI Taxonomy" id="1123282"/>
    <lineage>
        <taxon>Bacteria</taxon>
        <taxon>Bacillati</taxon>
        <taxon>Bacillota</taxon>
        <taxon>Clostridia</taxon>
        <taxon>Eubacteriales</taxon>
        <taxon>Oscillospiraceae</taxon>
        <taxon>Sporobacter</taxon>
    </lineage>
</organism>
<dbReference type="Gene3D" id="3.30.420.130">
    <property type="entry name" value="Dinitrogenase iron-molybdenum cofactor biosynthesis domain"/>
    <property type="match status" value="1"/>
</dbReference>
<protein>
    <submittedName>
        <fullName evidence="2">Predicted Fe-Mo cluster-binding protein, NifX family</fullName>
    </submittedName>
</protein>
<dbReference type="InterPro" id="IPR003731">
    <property type="entry name" value="Di-Nase_FeMo-co_biosynth"/>
</dbReference>
<dbReference type="EMBL" id="FQXV01000001">
    <property type="protein sequence ID" value="SHH54606.1"/>
    <property type="molecule type" value="Genomic_DNA"/>
</dbReference>
<keyword evidence="3" id="KW-1185">Reference proteome</keyword>
<sequence>MGKNWRVATASTDGTVVDEHFGRAEDFYIYDIGPDGAYSLLEKRSVHPSGEGLGHTEDAMLEKITALRDCCAILVVQIGPGARRSLELNRIAVFEAPGDVGAALRALAKYFVRTNYSPLPGL</sequence>